<name>A0A8X6WGF0_TRICX</name>
<proteinExistence type="predicted"/>
<evidence type="ECO:0000313" key="2">
    <source>
        <dbReference type="Proteomes" id="UP000887159"/>
    </source>
</evidence>
<sequence>MQFVLILFKREREAHKAHPVDEFLEIPEPDETGNVIEEVVDLARQINLEVYSDVVQEQLDSHNQELTIDEFIEMHEACGNPVVKLSDHDRHVMSSSPAPLKTHRVRQRCTLNLPIDGLNINVALFSYTRAFGDGPRYFEPWSSDVDDT</sequence>
<accession>A0A8X6WGF0</accession>
<protein>
    <submittedName>
        <fullName evidence="1">Uncharacterized protein</fullName>
    </submittedName>
</protein>
<dbReference type="Proteomes" id="UP000887159">
    <property type="component" value="Unassembled WGS sequence"/>
</dbReference>
<keyword evidence="2" id="KW-1185">Reference proteome</keyword>
<comment type="caution">
    <text evidence="1">The sequence shown here is derived from an EMBL/GenBank/DDBJ whole genome shotgun (WGS) entry which is preliminary data.</text>
</comment>
<gene>
    <name evidence="1" type="ORF">TNCV_1372881</name>
</gene>
<reference evidence="1" key="1">
    <citation type="submission" date="2020-08" db="EMBL/GenBank/DDBJ databases">
        <title>Multicomponent nature underlies the extraordinary mechanical properties of spider dragline silk.</title>
        <authorList>
            <person name="Kono N."/>
            <person name="Nakamura H."/>
            <person name="Mori M."/>
            <person name="Yoshida Y."/>
            <person name="Ohtoshi R."/>
            <person name="Malay A.D."/>
            <person name="Moran D.A.P."/>
            <person name="Tomita M."/>
            <person name="Numata K."/>
            <person name="Arakawa K."/>
        </authorList>
    </citation>
    <scope>NUCLEOTIDE SEQUENCE</scope>
</reference>
<evidence type="ECO:0000313" key="1">
    <source>
        <dbReference type="EMBL" id="GFY34597.1"/>
    </source>
</evidence>
<organism evidence="1 2">
    <name type="scientific">Trichonephila clavipes</name>
    <name type="common">Golden silk orbweaver</name>
    <name type="synonym">Nephila clavipes</name>
    <dbReference type="NCBI Taxonomy" id="2585209"/>
    <lineage>
        <taxon>Eukaryota</taxon>
        <taxon>Metazoa</taxon>
        <taxon>Ecdysozoa</taxon>
        <taxon>Arthropoda</taxon>
        <taxon>Chelicerata</taxon>
        <taxon>Arachnida</taxon>
        <taxon>Araneae</taxon>
        <taxon>Araneomorphae</taxon>
        <taxon>Entelegynae</taxon>
        <taxon>Araneoidea</taxon>
        <taxon>Nephilidae</taxon>
        <taxon>Trichonephila</taxon>
    </lineage>
</organism>
<dbReference type="AlphaFoldDB" id="A0A8X6WGF0"/>
<dbReference type="EMBL" id="BMAU01021426">
    <property type="protein sequence ID" value="GFY34597.1"/>
    <property type="molecule type" value="Genomic_DNA"/>
</dbReference>